<dbReference type="AlphaFoldDB" id="X0UC46"/>
<accession>X0UC46</accession>
<gene>
    <name evidence="1" type="ORF">S01H1_26426</name>
</gene>
<protein>
    <submittedName>
        <fullName evidence="1">Uncharacterized protein</fullName>
    </submittedName>
</protein>
<proteinExistence type="predicted"/>
<reference evidence="1" key="1">
    <citation type="journal article" date="2014" name="Front. Microbiol.">
        <title>High frequency of phylogenetically diverse reductive dehalogenase-homologous genes in deep subseafloor sedimentary metagenomes.</title>
        <authorList>
            <person name="Kawai M."/>
            <person name="Futagami T."/>
            <person name="Toyoda A."/>
            <person name="Takaki Y."/>
            <person name="Nishi S."/>
            <person name="Hori S."/>
            <person name="Arai W."/>
            <person name="Tsubouchi T."/>
            <person name="Morono Y."/>
            <person name="Uchiyama I."/>
            <person name="Ito T."/>
            <person name="Fujiyama A."/>
            <person name="Inagaki F."/>
            <person name="Takami H."/>
        </authorList>
    </citation>
    <scope>NUCLEOTIDE SEQUENCE</scope>
    <source>
        <strain evidence="1">Expedition CK06-06</strain>
    </source>
</reference>
<evidence type="ECO:0000313" key="1">
    <source>
        <dbReference type="EMBL" id="GAF96896.1"/>
    </source>
</evidence>
<name>X0UC46_9ZZZZ</name>
<organism evidence="1">
    <name type="scientific">marine sediment metagenome</name>
    <dbReference type="NCBI Taxonomy" id="412755"/>
    <lineage>
        <taxon>unclassified sequences</taxon>
        <taxon>metagenomes</taxon>
        <taxon>ecological metagenomes</taxon>
    </lineage>
</organism>
<sequence length="42" mass="5055">MSEWDRYKKENNRMIELSNVKGKILKKLNEVAFLKNNMAIEQ</sequence>
<dbReference type="EMBL" id="BARS01016018">
    <property type="protein sequence ID" value="GAF96896.1"/>
    <property type="molecule type" value="Genomic_DNA"/>
</dbReference>
<comment type="caution">
    <text evidence="1">The sequence shown here is derived from an EMBL/GenBank/DDBJ whole genome shotgun (WGS) entry which is preliminary data.</text>
</comment>